<dbReference type="Proteomes" id="UP001500102">
    <property type="component" value="Unassembled WGS sequence"/>
</dbReference>
<feature type="transmembrane region" description="Helical" evidence="6">
    <location>
        <begin position="334"/>
        <end position="353"/>
    </location>
</feature>
<dbReference type="Pfam" id="PF07690">
    <property type="entry name" value="MFS_1"/>
    <property type="match status" value="1"/>
</dbReference>
<evidence type="ECO:0000256" key="3">
    <source>
        <dbReference type="ARBA" id="ARBA00022692"/>
    </source>
</evidence>
<feature type="domain" description="Major facilitator superfamily (MFS) profile" evidence="7">
    <location>
        <begin position="18"/>
        <end position="453"/>
    </location>
</feature>
<gene>
    <name evidence="8" type="ORF">GCM10009825_38440</name>
</gene>
<feature type="transmembrane region" description="Helical" evidence="6">
    <location>
        <begin position="200"/>
        <end position="221"/>
    </location>
</feature>
<evidence type="ECO:0000256" key="1">
    <source>
        <dbReference type="ARBA" id="ARBA00004651"/>
    </source>
</evidence>
<feature type="transmembrane region" description="Helical" evidence="6">
    <location>
        <begin position="227"/>
        <end position="249"/>
    </location>
</feature>
<feature type="transmembrane region" description="Helical" evidence="6">
    <location>
        <begin position="359"/>
        <end position="385"/>
    </location>
</feature>
<dbReference type="CDD" id="cd17321">
    <property type="entry name" value="MFS_MMR_MDR_like"/>
    <property type="match status" value="1"/>
</dbReference>
<dbReference type="SUPFAM" id="SSF103473">
    <property type="entry name" value="MFS general substrate transporter"/>
    <property type="match status" value="1"/>
</dbReference>
<evidence type="ECO:0000256" key="6">
    <source>
        <dbReference type="SAM" id="Phobius"/>
    </source>
</evidence>
<reference evidence="9" key="1">
    <citation type="journal article" date="2019" name="Int. J. Syst. Evol. Microbiol.">
        <title>The Global Catalogue of Microorganisms (GCM) 10K type strain sequencing project: providing services to taxonomists for standard genome sequencing and annotation.</title>
        <authorList>
            <consortium name="The Broad Institute Genomics Platform"/>
            <consortium name="The Broad Institute Genome Sequencing Center for Infectious Disease"/>
            <person name="Wu L."/>
            <person name="Ma J."/>
        </authorList>
    </citation>
    <scope>NUCLEOTIDE SEQUENCE [LARGE SCALE GENOMIC DNA]</scope>
    <source>
        <strain evidence="9">JCM 15921</strain>
    </source>
</reference>
<feature type="transmembrane region" description="Helical" evidence="6">
    <location>
        <begin position="52"/>
        <end position="72"/>
    </location>
</feature>
<comment type="caution">
    <text evidence="8">The sequence shown here is derived from an EMBL/GenBank/DDBJ whole genome shotgun (WGS) entry which is preliminary data.</text>
</comment>
<accession>A0ABP5LGU5</accession>
<evidence type="ECO:0000313" key="8">
    <source>
        <dbReference type="EMBL" id="GAA2145613.1"/>
    </source>
</evidence>
<feature type="transmembrane region" description="Helical" evidence="6">
    <location>
        <begin position="143"/>
        <end position="164"/>
    </location>
</feature>
<dbReference type="InterPro" id="IPR036259">
    <property type="entry name" value="MFS_trans_sf"/>
</dbReference>
<feature type="transmembrane region" description="Helical" evidence="6">
    <location>
        <begin position="109"/>
        <end position="131"/>
    </location>
</feature>
<dbReference type="PROSITE" id="PS50850">
    <property type="entry name" value="MFS"/>
    <property type="match status" value="1"/>
</dbReference>
<evidence type="ECO:0000256" key="4">
    <source>
        <dbReference type="ARBA" id="ARBA00022989"/>
    </source>
</evidence>
<comment type="subcellular location">
    <subcellularLocation>
        <location evidence="1">Cell membrane</location>
        <topology evidence="1">Multi-pass membrane protein</topology>
    </subcellularLocation>
</comment>
<sequence>MNTTTTLTPAGVRHSKAALLAAVTGFFVITLDAVVVNVALRQISLDLGATITGLQWIVDGYTLLFASCLLSAGAFSDRVGARRAYAIGMAAFVVTSLGCGLAPTVTVLIVARILQGTAAAVMLPASMALIGEAFPDPIKRARAVGMWAMGGALASISGPVLGGLLSLVDWRLIFLINLPVGAAALLLLRRVPRSPQRSVPVDWAGQVTAITAMGALTYGAIEAGAAGITAPPTIVAFGLFVLAGAGFVVSQRRGAHPMVPLPLLGNRTLAVSTGIGFSYMVGYFGLPFVMSLYLQQERGLSPVETGAVFVPMMLAGAILTPFIAGLSQRCGARTLIAGGMGLMATGLTLIALLPAAMPVWVVAAVMILVGLAGPLVIPTITAVLLNNFDSQRAGTVSGIFNTSRQIGGALAVAVFGSLLARSTTFLQGFSTSLLIAAGLALAMATLATRLPRR</sequence>
<evidence type="ECO:0000313" key="9">
    <source>
        <dbReference type="Proteomes" id="UP001500102"/>
    </source>
</evidence>
<feature type="transmembrane region" description="Helical" evidence="6">
    <location>
        <begin position="406"/>
        <end position="423"/>
    </location>
</feature>
<dbReference type="Gene3D" id="1.20.1250.20">
    <property type="entry name" value="MFS general substrate transporter like domains"/>
    <property type="match status" value="1"/>
</dbReference>
<feature type="transmembrane region" description="Helical" evidence="6">
    <location>
        <begin position="17"/>
        <end position="40"/>
    </location>
</feature>
<keyword evidence="2" id="KW-0813">Transport</keyword>
<proteinExistence type="predicted"/>
<keyword evidence="3 6" id="KW-0812">Transmembrane</keyword>
<keyword evidence="4 6" id="KW-1133">Transmembrane helix</keyword>
<keyword evidence="5 6" id="KW-0472">Membrane</keyword>
<evidence type="ECO:0000259" key="7">
    <source>
        <dbReference type="PROSITE" id="PS50850"/>
    </source>
</evidence>
<evidence type="ECO:0000256" key="2">
    <source>
        <dbReference type="ARBA" id="ARBA00022448"/>
    </source>
</evidence>
<dbReference type="PANTHER" id="PTHR42718">
    <property type="entry name" value="MAJOR FACILITATOR SUPERFAMILY MULTIDRUG TRANSPORTER MFSC"/>
    <property type="match status" value="1"/>
</dbReference>
<organism evidence="8 9">
    <name type="scientific">Arthrobacter humicola</name>
    <dbReference type="NCBI Taxonomy" id="409291"/>
    <lineage>
        <taxon>Bacteria</taxon>
        <taxon>Bacillati</taxon>
        <taxon>Actinomycetota</taxon>
        <taxon>Actinomycetes</taxon>
        <taxon>Micrococcales</taxon>
        <taxon>Micrococcaceae</taxon>
        <taxon>Arthrobacter</taxon>
    </lineage>
</organism>
<name>A0ABP5LGU5_9MICC</name>
<dbReference type="PANTHER" id="PTHR42718:SF9">
    <property type="entry name" value="MAJOR FACILITATOR SUPERFAMILY MULTIDRUG TRANSPORTER MFSC"/>
    <property type="match status" value="1"/>
</dbReference>
<dbReference type="InterPro" id="IPR020846">
    <property type="entry name" value="MFS_dom"/>
</dbReference>
<feature type="transmembrane region" description="Helical" evidence="6">
    <location>
        <begin position="306"/>
        <end position="327"/>
    </location>
</feature>
<dbReference type="EMBL" id="BAAAQB010000041">
    <property type="protein sequence ID" value="GAA2145613.1"/>
    <property type="molecule type" value="Genomic_DNA"/>
</dbReference>
<evidence type="ECO:0000256" key="5">
    <source>
        <dbReference type="ARBA" id="ARBA00023136"/>
    </source>
</evidence>
<dbReference type="Gene3D" id="1.20.1720.10">
    <property type="entry name" value="Multidrug resistance protein D"/>
    <property type="match status" value="1"/>
</dbReference>
<protein>
    <submittedName>
        <fullName evidence="8">MFS transporter</fullName>
    </submittedName>
</protein>
<feature type="transmembrane region" description="Helical" evidence="6">
    <location>
        <begin position="429"/>
        <end position="448"/>
    </location>
</feature>
<feature type="transmembrane region" description="Helical" evidence="6">
    <location>
        <begin position="269"/>
        <end position="294"/>
    </location>
</feature>
<dbReference type="RefSeq" id="WP_344367992.1">
    <property type="nucleotide sequence ID" value="NZ_BAAAQB010000041.1"/>
</dbReference>
<feature type="transmembrane region" description="Helical" evidence="6">
    <location>
        <begin position="84"/>
        <end position="103"/>
    </location>
</feature>
<dbReference type="InterPro" id="IPR011701">
    <property type="entry name" value="MFS"/>
</dbReference>
<feature type="transmembrane region" description="Helical" evidence="6">
    <location>
        <begin position="170"/>
        <end position="188"/>
    </location>
</feature>
<keyword evidence="9" id="KW-1185">Reference proteome</keyword>